<feature type="transmembrane region" description="Helical" evidence="1">
    <location>
        <begin position="162"/>
        <end position="185"/>
    </location>
</feature>
<keyword evidence="3" id="KW-1185">Reference proteome</keyword>
<feature type="transmembrane region" description="Helical" evidence="1">
    <location>
        <begin position="98"/>
        <end position="118"/>
    </location>
</feature>
<dbReference type="AlphaFoldDB" id="A0A840NZU4"/>
<dbReference type="Proteomes" id="UP000578449">
    <property type="component" value="Unassembled WGS sequence"/>
</dbReference>
<proteinExistence type="predicted"/>
<feature type="transmembrane region" description="Helical" evidence="1">
    <location>
        <begin position="232"/>
        <end position="254"/>
    </location>
</feature>
<reference evidence="2 3" key="1">
    <citation type="submission" date="2020-08" db="EMBL/GenBank/DDBJ databases">
        <title>Genomic Encyclopedia of Type Strains, Phase IV (KMG-IV): sequencing the most valuable type-strain genomes for metagenomic binning, comparative biology and taxonomic classification.</title>
        <authorList>
            <person name="Goeker M."/>
        </authorList>
    </citation>
    <scope>NUCLEOTIDE SEQUENCE [LARGE SCALE GENOMIC DNA]</scope>
    <source>
        <strain evidence="2 3">DSM 45615</strain>
    </source>
</reference>
<dbReference type="EMBL" id="JACHGN010000004">
    <property type="protein sequence ID" value="MBB5132269.1"/>
    <property type="molecule type" value="Genomic_DNA"/>
</dbReference>
<feature type="transmembrane region" description="Helical" evidence="1">
    <location>
        <begin position="386"/>
        <end position="405"/>
    </location>
</feature>
<accession>A0A840NZU4</accession>
<dbReference type="Pfam" id="PF07690">
    <property type="entry name" value="MFS_1"/>
    <property type="match status" value="1"/>
</dbReference>
<feature type="transmembrane region" description="Helical" evidence="1">
    <location>
        <begin position="266"/>
        <end position="287"/>
    </location>
</feature>
<feature type="transmembrane region" description="Helical" evidence="1">
    <location>
        <begin position="64"/>
        <end position="86"/>
    </location>
</feature>
<feature type="transmembrane region" description="Helical" evidence="1">
    <location>
        <begin position="352"/>
        <end position="379"/>
    </location>
</feature>
<feature type="transmembrane region" description="Helical" evidence="1">
    <location>
        <begin position="299"/>
        <end position="332"/>
    </location>
</feature>
<dbReference type="GO" id="GO:0022857">
    <property type="term" value="F:transmembrane transporter activity"/>
    <property type="evidence" value="ECO:0007669"/>
    <property type="project" value="InterPro"/>
</dbReference>
<gene>
    <name evidence="2" type="ORF">HNP84_001985</name>
</gene>
<name>A0A840NZU4_9ACTN</name>
<evidence type="ECO:0000313" key="3">
    <source>
        <dbReference type="Proteomes" id="UP000578449"/>
    </source>
</evidence>
<evidence type="ECO:0000256" key="1">
    <source>
        <dbReference type="SAM" id="Phobius"/>
    </source>
</evidence>
<keyword evidence="1" id="KW-0472">Membrane</keyword>
<dbReference type="SUPFAM" id="SSF103473">
    <property type="entry name" value="MFS general substrate transporter"/>
    <property type="match status" value="1"/>
</dbReference>
<dbReference type="InterPro" id="IPR011701">
    <property type="entry name" value="MFS"/>
</dbReference>
<keyword evidence="1" id="KW-0812">Transmembrane</keyword>
<comment type="caution">
    <text evidence="2">The sequence shown here is derived from an EMBL/GenBank/DDBJ whole genome shotgun (WGS) entry which is preliminary data.</text>
</comment>
<dbReference type="RefSeq" id="WP_185049114.1">
    <property type="nucleotide sequence ID" value="NZ_BAABIX010000063.1"/>
</dbReference>
<protein>
    <submittedName>
        <fullName evidence="2">MFS family permease</fullName>
    </submittedName>
</protein>
<feature type="transmembrane region" description="Helical" evidence="1">
    <location>
        <begin position="34"/>
        <end position="58"/>
    </location>
</feature>
<dbReference type="PANTHER" id="PTHR23542">
    <property type="match status" value="1"/>
</dbReference>
<keyword evidence="1" id="KW-1133">Transmembrane helix</keyword>
<evidence type="ECO:0000313" key="2">
    <source>
        <dbReference type="EMBL" id="MBB5132269.1"/>
    </source>
</evidence>
<feature type="transmembrane region" description="Helical" evidence="1">
    <location>
        <begin position="124"/>
        <end position="150"/>
    </location>
</feature>
<dbReference type="Gene3D" id="1.20.1250.20">
    <property type="entry name" value="MFS general substrate transporter like domains"/>
    <property type="match status" value="1"/>
</dbReference>
<sequence>MTTTTTKEPPGGQSTADSGFRAYAKVVRTRGMRAWTFIVLCQRLPIAMSPLALVYIGHHAGSSYAVGALLAGAFAFAEALAAGVMGRRFDRRAAGPELRLVLTLQAAALFLLGVPALVQPGLLPVWALVVLAALAGGIASGAHGGLRALLLRTVDPSGHHAALSLESTLTTLLWAVGPAVVGLIALFAGEIWPTVVIGVIAAVGAVAAGALRDSGPVSSGHEKAADVRVWRLSWPALFQEGAVMMCVGAAYTGLPSLLELVGSDPGVAGPVLALFAGAGLIGGLIYGSRTWPGAYRTQSFALVLAVIVVVAVAVVTPTAATIITLLIISGFAGTPALTARAAGMQELLPERVWATGFSGLYAAGGIGFAASGIVVAALLEAAGIRVSLLVCVALAAAAALISGAAESRMARSRMAAQARDHAATA</sequence>
<organism evidence="2 3">
    <name type="scientific">Thermocatellispora tengchongensis</name>
    <dbReference type="NCBI Taxonomy" id="1073253"/>
    <lineage>
        <taxon>Bacteria</taxon>
        <taxon>Bacillati</taxon>
        <taxon>Actinomycetota</taxon>
        <taxon>Actinomycetes</taxon>
        <taxon>Streptosporangiales</taxon>
        <taxon>Streptosporangiaceae</taxon>
        <taxon>Thermocatellispora</taxon>
    </lineage>
</organism>
<dbReference type="PANTHER" id="PTHR23542:SF1">
    <property type="entry name" value="MAJOR FACILITATOR SUPERFAMILY (MFS) PROFILE DOMAIN-CONTAINING PROTEIN"/>
    <property type="match status" value="1"/>
</dbReference>
<dbReference type="InterPro" id="IPR036259">
    <property type="entry name" value="MFS_trans_sf"/>
</dbReference>
<feature type="transmembrane region" description="Helical" evidence="1">
    <location>
        <begin position="191"/>
        <end position="211"/>
    </location>
</feature>